<dbReference type="GO" id="GO:0004803">
    <property type="term" value="F:transposase activity"/>
    <property type="evidence" value="ECO:0007669"/>
    <property type="project" value="InterPro"/>
</dbReference>
<name>A0A934T322_9BURK</name>
<dbReference type="PROSITE" id="PS50994">
    <property type="entry name" value="INTEGRASE"/>
    <property type="match status" value="1"/>
</dbReference>
<dbReference type="RefSeq" id="WP_200597746.1">
    <property type="nucleotide sequence ID" value="NZ_JAEPBG010000022.1"/>
</dbReference>
<dbReference type="InterPro" id="IPR002514">
    <property type="entry name" value="Transposase_8"/>
</dbReference>
<dbReference type="InterPro" id="IPR036397">
    <property type="entry name" value="RNaseH_sf"/>
</dbReference>
<dbReference type="SUPFAM" id="SSF46689">
    <property type="entry name" value="Homeodomain-like"/>
    <property type="match status" value="1"/>
</dbReference>
<dbReference type="GO" id="GO:0006313">
    <property type="term" value="P:DNA transposition"/>
    <property type="evidence" value="ECO:0007669"/>
    <property type="project" value="InterPro"/>
</dbReference>
<dbReference type="PANTHER" id="PTHR47515:SF1">
    <property type="entry name" value="BLR2054 PROTEIN"/>
    <property type="match status" value="1"/>
</dbReference>
<organism evidence="2 3">
    <name type="scientific">Noviherbaspirillum pedocola</name>
    <dbReference type="NCBI Taxonomy" id="2801341"/>
    <lineage>
        <taxon>Bacteria</taxon>
        <taxon>Pseudomonadati</taxon>
        <taxon>Pseudomonadota</taxon>
        <taxon>Betaproteobacteria</taxon>
        <taxon>Burkholderiales</taxon>
        <taxon>Oxalobacteraceae</taxon>
        <taxon>Noviherbaspirillum</taxon>
    </lineage>
</organism>
<sequence>MKKSKFTEQQIAFALKQAELGTPVEEVCRKVGISDATFYNWKKKYGGPTPSGMRRLRQLEEENTKLKKLVADPSLDKAMLQDVLFKKALKPSRMRSLIDELRDRHRASLTQTCALFCVSRSVYGYRLVARDASALTLRIREIAAARVHYGYNRVHMMLRREGWRDNVKRVYRLYKHEGLSLRFKRPKRNKAARLRQPKQTVTAMNQIWSMDFVADALFDGRRLRALTVVDNYTRESLAIGLGQSLKGEDMVPTLRRISALRGLPGTIKVDNGSEFVSKAMDKWAYEHHVELDFSRPGKLTDNAKVESFNGRFRQECLNAHWFMSLDDARQKIEQWRQHYNETRPHSALQWATPAEFAHQARMKSLPDGSMESGISIDARY</sequence>
<dbReference type="GO" id="GO:0015074">
    <property type="term" value="P:DNA integration"/>
    <property type="evidence" value="ECO:0007669"/>
    <property type="project" value="InterPro"/>
</dbReference>
<dbReference type="InterPro" id="IPR048020">
    <property type="entry name" value="Transpos_IS3"/>
</dbReference>
<dbReference type="InterPro" id="IPR012337">
    <property type="entry name" value="RNaseH-like_sf"/>
</dbReference>
<reference evidence="2" key="1">
    <citation type="submission" date="2021-01" db="EMBL/GenBank/DDBJ databases">
        <title>Genome sequence of strain Noviherbaspirillum sp. DKR-6.</title>
        <authorList>
            <person name="Chaudhary D.K."/>
        </authorList>
    </citation>
    <scope>NUCLEOTIDE SEQUENCE</scope>
    <source>
        <strain evidence="2">DKR-6</strain>
    </source>
</reference>
<evidence type="ECO:0000259" key="1">
    <source>
        <dbReference type="PROSITE" id="PS50994"/>
    </source>
</evidence>
<keyword evidence="3" id="KW-1185">Reference proteome</keyword>
<dbReference type="InterPro" id="IPR025948">
    <property type="entry name" value="HTH-like_dom"/>
</dbReference>
<dbReference type="InterPro" id="IPR009057">
    <property type="entry name" value="Homeodomain-like_sf"/>
</dbReference>
<dbReference type="Gene3D" id="3.30.420.10">
    <property type="entry name" value="Ribonuclease H-like superfamily/Ribonuclease H"/>
    <property type="match status" value="1"/>
</dbReference>
<dbReference type="SUPFAM" id="SSF53098">
    <property type="entry name" value="Ribonuclease H-like"/>
    <property type="match status" value="1"/>
</dbReference>
<dbReference type="Proteomes" id="UP000622890">
    <property type="component" value="Unassembled WGS sequence"/>
</dbReference>
<dbReference type="InterPro" id="IPR001584">
    <property type="entry name" value="Integrase_cat-core"/>
</dbReference>
<dbReference type="Pfam" id="PF13683">
    <property type="entry name" value="rve_3"/>
    <property type="match status" value="1"/>
</dbReference>
<dbReference type="PANTHER" id="PTHR47515">
    <property type="entry name" value="LOW CALCIUM RESPONSE LOCUS PROTEIN T"/>
    <property type="match status" value="1"/>
</dbReference>
<proteinExistence type="predicted"/>
<dbReference type="Pfam" id="PF13276">
    <property type="entry name" value="HTH_21"/>
    <property type="match status" value="1"/>
</dbReference>
<evidence type="ECO:0000313" key="3">
    <source>
        <dbReference type="Proteomes" id="UP000622890"/>
    </source>
</evidence>
<dbReference type="Pfam" id="PF01527">
    <property type="entry name" value="HTH_Tnp_1"/>
    <property type="match status" value="1"/>
</dbReference>
<dbReference type="NCBIfam" id="NF033516">
    <property type="entry name" value="transpos_IS3"/>
    <property type="match status" value="1"/>
</dbReference>
<dbReference type="EMBL" id="JAEPBG010000022">
    <property type="protein sequence ID" value="MBK4738479.1"/>
    <property type="molecule type" value="Genomic_DNA"/>
</dbReference>
<feature type="domain" description="Integrase catalytic" evidence="1">
    <location>
        <begin position="193"/>
        <end position="361"/>
    </location>
</feature>
<dbReference type="AlphaFoldDB" id="A0A934T322"/>
<gene>
    <name evidence="2" type="ORF">JJB74_27990</name>
</gene>
<dbReference type="GO" id="GO:0003677">
    <property type="term" value="F:DNA binding"/>
    <property type="evidence" value="ECO:0007669"/>
    <property type="project" value="InterPro"/>
</dbReference>
<comment type="caution">
    <text evidence="2">The sequence shown here is derived from an EMBL/GenBank/DDBJ whole genome shotgun (WGS) entry which is preliminary data.</text>
</comment>
<evidence type="ECO:0000313" key="2">
    <source>
        <dbReference type="EMBL" id="MBK4738479.1"/>
    </source>
</evidence>
<protein>
    <submittedName>
        <fullName evidence="2">IS3 family transposase</fullName>
    </submittedName>
</protein>
<accession>A0A934T322</accession>